<dbReference type="Proteomes" id="UP000188532">
    <property type="component" value="Unassembled WGS sequence"/>
</dbReference>
<evidence type="ECO:0000313" key="3">
    <source>
        <dbReference type="Proteomes" id="UP000188532"/>
    </source>
</evidence>
<dbReference type="RefSeq" id="WP_133163614.1">
    <property type="nucleotide sequence ID" value="NZ_BLYZ01000001.1"/>
</dbReference>
<protein>
    <submittedName>
        <fullName evidence="2">Uncharacterized protein</fullName>
    </submittedName>
</protein>
<dbReference type="EMBL" id="AP023343">
    <property type="protein sequence ID" value="BCI90792.1"/>
    <property type="molecule type" value="Genomic_DNA"/>
</dbReference>
<proteinExistence type="predicted"/>
<evidence type="ECO:0000313" key="1">
    <source>
        <dbReference type="EMBL" id="BCI90792.1"/>
    </source>
</evidence>
<dbReference type="Proteomes" id="UP000516380">
    <property type="component" value="Chromosome"/>
</dbReference>
<keyword evidence="4" id="KW-1185">Reference proteome</keyword>
<accession>A0A1V3Y099</accession>
<dbReference type="AlphaFoldDB" id="A0A1V3Y099"/>
<name>A0A1V3Y099_MYCKA</name>
<organism evidence="2 3">
    <name type="scientific">Mycobacterium kansasii</name>
    <dbReference type="NCBI Taxonomy" id="1768"/>
    <lineage>
        <taxon>Bacteria</taxon>
        <taxon>Bacillati</taxon>
        <taxon>Actinomycetota</taxon>
        <taxon>Actinomycetes</taxon>
        <taxon>Mycobacteriales</taxon>
        <taxon>Mycobacteriaceae</taxon>
        <taxon>Mycobacterium</taxon>
    </lineage>
</organism>
<sequence length="74" mass="7726">MTSLHLNQDQAAVAADIAAKTAFGETAGIANLPNGTKVVLPVRIDQGIALIVQPDGSVAVFRGDLHQFLPYLGK</sequence>
<gene>
    <name evidence="2" type="ORF">BZL29_0311</name>
    <name evidence="1" type="ORF">NIIDMKKI_59980</name>
</gene>
<evidence type="ECO:0000313" key="4">
    <source>
        <dbReference type="Proteomes" id="UP000516380"/>
    </source>
</evidence>
<reference evidence="2 3" key="1">
    <citation type="submission" date="2017-02" db="EMBL/GenBank/DDBJ databases">
        <title>Complete genome sequences of Mycobacterium kansasii strains isolated from rhesus macaques.</title>
        <authorList>
            <person name="Panda A."/>
            <person name="Nagaraj S."/>
            <person name="Zhao X."/>
            <person name="Tettelin H."/>
            <person name="Detolla L.J."/>
        </authorList>
    </citation>
    <scope>NUCLEOTIDE SEQUENCE [LARGE SCALE GENOMIC DNA]</scope>
    <source>
        <strain evidence="2 3">11-3469</strain>
    </source>
</reference>
<dbReference type="EMBL" id="MVBN01000001">
    <property type="protein sequence ID" value="OOK84171.1"/>
    <property type="molecule type" value="Genomic_DNA"/>
</dbReference>
<reference evidence="1 4" key="2">
    <citation type="submission" date="2020-07" db="EMBL/GenBank/DDBJ databases">
        <title>Mycobacterium kansasii (former subtype) with zoonotic potential isolated from diseased indoor pet cat, Japan.</title>
        <authorList>
            <person name="Fukano H."/>
            <person name="Terazono T."/>
            <person name="Hoshino Y."/>
        </authorList>
    </citation>
    <scope>NUCLEOTIDE SEQUENCE [LARGE SCALE GENOMIC DNA]</scope>
    <source>
        <strain evidence="1 4">Kuro-I</strain>
    </source>
</reference>
<evidence type="ECO:0000313" key="2">
    <source>
        <dbReference type="EMBL" id="OOK84171.1"/>
    </source>
</evidence>